<dbReference type="Proteomes" id="UP000321595">
    <property type="component" value="Chromosome"/>
</dbReference>
<dbReference type="KEGG" id="bbae:FRD01_09340"/>
<evidence type="ECO:0000313" key="3">
    <source>
        <dbReference type="Proteomes" id="UP000321595"/>
    </source>
</evidence>
<organism evidence="2 3">
    <name type="scientific">Microvenator marinus</name>
    <dbReference type="NCBI Taxonomy" id="2600177"/>
    <lineage>
        <taxon>Bacteria</taxon>
        <taxon>Deltaproteobacteria</taxon>
        <taxon>Bradymonadales</taxon>
        <taxon>Microvenatoraceae</taxon>
        <taxon>Microvenator</taxon>
    </lineage>
</organism>
<reference evidence="2 3" key="1">
    <citation type="submission" date="2019-08" db="EMBL/GenBank/DDBJ databases">
        <authorList>
            <person name="Liang Q."/>
        </authorList>
    </citation>
    <scope>NUCLEOTIDE SEQUENCE [LARGE SCALE GENOMIC DNA]</scope>
    <source>
        <strain evidence="2 3">V1718</strain>
    </source>
</reference>
<protein>
    <submittedName>
        <fullName evidence="2">Pilus assembly protein</fullName>
    </submittedName>
</protein>
<sequence length="326" mass="36756">MQTTTGKLTRWLGWGVAHSLGIATIAVLFSFFAFDLTRFQLAWKSLGNGFQIDWASLALHVGLSACAWFLLIIAIMWGVERRRESKRKVVKLTRGSIMIEFLIILTPFLLLTSGLAQLTMLNITGMLADLAAFEAARVAWVWAPELDADRNVTPYLVKDRARATASMVLAPTAPNDYYVGRTTPPGSSNYYRRQRAILTGAFQADGTQGPSVYEWSGGQTALTGGGAFDLDVEEASSENLYFHRSFDESSFAHRAARKMTFAEWGLWDDFEVIQGDRTGVRFTYRYNLIFPWFGYIWGQKNEVGMREGYYSPIPREHTFASQRSME</sequence>
<evidence type="ECO:0000256" key="1">
    <source>
        <dbReference type="SAM" id="Phobius"/>
    </source>
</evidence>
<dbReference type="AlphaFoldDB" id="A0A5B8XVG0"/>
<accession>A0A5B8XVG0</accession>
<dbReference type="OrthoDB" id="5525884at2"/>
<keyword evidence="1" id="KW-0472">Membrane</keyword>
<dbReference type="RefSeq" id="WP_146959124.1">
    <property type="nucleotide sequence ID" value="NZ_CP042467.1"/>
</dbReference>
<feature type="transmembrane region" description="Helical" evidence="1">
    <location>
        <begin position="54"/>
        <end position="77"/>
    </location>
</feature>
<keyword evidence="1" id="KW-0812">Transmembrane</keyword>
<name>A0A5B8XVG0_9DELT</name>
<keyword evidence="3" id="KW-1185">Reference proteome</keyword>
<dbReference type="EMBL" id="CP042467">
    <property type="protein sequence ID" value="QED27439.1"/>
    <property type="molecule type" value="Genomic_DNA"/>
</dbReference>
<feature type="transmembrane region" description="Helical" evidence="1">
    <location>
        <begin position="97"/>
        <end position="116"/>
    </location>
</feature>
<feature type="transmembrane region" description="Helical" evidence="1">
    <location>
        <begin position="12"/>
        <end position="34"/>
    </location>
</feature>
<evidence type="ECO:0000313" key="2">
    <source>
        <dbReference type="EMBL" id="QED27439.1"/>
    </source>
</evidence>
<gene>
    <name evidence="2" type="ORF">FRD01_09340</name>
</gene>
<keyword evidence="1" id="KW-1133">Transmembrane helix</keyword>
<proteinExistence type="predicted"/>